<dbReference type="InterPro" id="IPR057215">
    <property type="entry name" value="DUF7893"/>
</dbReference>
<dbReference type="GO" id="GO:0044027">
    <property type="term" value="P:negative regulation of gene expression via chromosomal CpG island methylation"/>
    <property type="evidence" value="ECO:0007669"/>
    <property type="project" value="TreeGrafter"/>
</dbReference>
<comment type="similarity">
    <text evidence="8">Belongs to the class I-like SAM-binding methyltransferase superfamily. C5-methyltransferase family.</text>
</comment>
<feature type="domain" description="BAH" evidence="10">
    <location>
        <begin position="384"/>
        <end position="511"/>
    </location>
</feature>
<dbReference type="GO" id="GO:0003886">
    <property type="term" value="F:DNA (cytosine-5-)-methyltransferase activity"/>
    <property type="evidence" value="ECO:0007669"/>
    <property type="project" value="UniProtKB-EC"/>
</dbReference>
<keyword evidence="3 8" id="KW-0489">Methyltransferase</keyword>
<proteinExistence type="inferred from homology"/>
<dbReference type="PANTHER" id="PTHR10629:SF54">
    <property type="entry name" value="DNA METHYLTRANSFERASE DIM-2"/>
    <property type="match status" value="1"/>
</dbReference>
<dbReference type="Pfam" id="PF25423">
    <property type="entry name" value="DUF7893"/>
    <property type="match status" value="1"/>
</dbReference>
<gene>
    <name evidence="11" type="ORF">N0V93_008340</name>
</gene>
<dbReference type="PROSITE" id="PS51038">
    <property type="entry name" value="BAH"/>
    <property type="match status" value="1"/>
</dbReference>
<evidence type="ECO:0000256" key="4">
    <source>
        <dbReference type="ARBA" id="ARBA00022679"/>
    </source>
</evidence>
<sequence>MSPAEAFAEDAVAAIDDASEEEECDDNESEGPQKTLISSKRLEKRRSLRQIVVNLPTSTLIHPRSVFEGFVPPSPLATESEAIQSLLHADPTQKDGDFLEFELENFSCYIHNRNSTIPFEMRALHMHACKAGEQHFYFDGILKVGDTRHYVHKVIFEEIPVGNYGKEHVTVGDQLWIRSKLNERKPVYYQLKKPSIEYARFHNAFLWVADLAKHVVDFCESFIENQRNVSIHHFQNEFARWLKRTHRNNPVFLKWYKQRPSDDFRQSLVAYHLFIRKEVRGMLKASDFDRLQVFKEMGMPFSMYKRIGPDPAKAKKHDPIPFTIVTPYIYKCFSHMGLDRLLRAVEPTIGTEEAIKLSWPKDASAGLRFTKTPLVWKDRIAMLEGIEPGHLISTPPDEQGSGTLWRTVRPDKKWYGLVQKVHLTKKGERRFDVIWLYQPDDTPCCAAKYPWENELFLSNHCTCSQGVAAKVDEDEVLSMHSVEWFGTPDTTAEFFVRQTYTTEERRFVTLEKHHLQCSHDKMPKPKYKVGDTVLVRVPGNRVEKLQPFELLEYMDTNRTVRLRRLRRRREFCSTCPPNELVYTEEDASSPVKDIATRCIVRFYACGESVPAPYNRNGAGNAFYITHRLLEDGTIQPLGERDRPSLRQGFDPLKRNKKLRSLDLFCGCGNFGRGVEDGGAVAAKWANDIKSVAIHTYMANTDPRSCHPFLGSIDDLLHQSMRGQFSDSVPRPGEVDVILGGSPCQGFSTLTREKTTLQQHKNRSLIASFAACVDYWRPPWGILENVITIVKNTMQQRDTEDFFSQLICALIGMGYQAQIILGDAWSHGQPQRRVRVFLTFAAPGVRLPEPPYPSHSTPDYVHTRGLGKMTNGEAYVERNLDQPTAFKFVSASEATADLPDIYDAKTETCISFPDHRSSVPMPSGNLNGGANGERGKNKRTQFLNIPLSPYGVNFAMAYYTPRTPEGHPDMFEHERDAFPNARSLRCQPISNGWGRAHPRQLFHTITTVCLPTDALIGGRYSHWEQPRTLSVMEVRRAQGIPDGEVLLGTPKEQWAMVGNGVARGISMALGLSLREAWLGTLYEDDGEGQSLSEGLVEHADIDLDIPWPAQGEDESNVWLDGATQGDDYDDDDEVALLLSVPATTAASRTATPSPLISESGTRFHSTTPATSLAETHSDETGIHGKRSLSRMLADGLVSSDVFKRPRVAVAEEIIHDRDRWAQPVVADEPVVAQPSLEENDLVLTREEEPGISAGPDDLHPATTGSLSKLKDCMVLHENLNSTEIEEEVDEEEALSVEDEVASIPAEPDDLPISVNGFTVVRMSSEDFMGEY</sequence>
<dbReference type="EC" id="2.1.1.37" evidence="2"/>
<dbReference type="GO" id="GO:0005634">
    <property type="term" value="C:nucleus"/>
    <property type="evidence" value="ECO:0007669"/>
    <property type="project" value="UniProtKB-SubCell"/>
</dbReference>
<dbReference type="InterPro" id="IPR001025">
    <property type="entry name" value="BAH_dom"/>
</dbReference>
<dbReference type="CDD" id="cd04712">
    <property type="entry name" value="BAH_DCM_I"/>
    <property type="match status" value="1"/>
</dbReference>
<evidence type="ECO:0000256" key="5">
    <source>
        <dbReference type="ARBA" id="ARBA00022691"/>
    </source>
</evidence>
<name>A0A9W8YLI5_9PEZI</name>
<protein>
    <recommendedName>
        <fullName evidence="2">DNA (cytosine-5-)-methyltransferase</fullName>
        <ecNumber evidence="2">2.1.1.37</ecNumber>
    </recommendedName>
</protein>
<dbReference type="PANTHER" id="PTHR10629">
    <property type="entry name" value="CYTOSINE-SPECIFIC METHYLTRANSFERASE"/>
    <property type="match status" value="1"/>
</dbReference>
<evidence type="ECO:0000256" key="9">
    <source>
        <dbReference type="SAM" id="MobiDB-lite"/>
    </source>
</evidence>
<dbReference type="PRINTS" id="PR00105">
    <property type="entry name" value="C5METTRFRASE"/>
</dbReference>
<dbReference type="InterPro" id="IPR029063">
    <property type="entry name" value="SAM-dependent_MTases_sf"/>
</dbReference>
<evidence type="ECO:0000313" key="11">
    <source>
        <dbReference type="EMBL" id="KAJ4387740.1"/>
    </source>
</evidence>
<evidence type="ECO:0000256" key="3">
    <source>
        <dbReference type="ARBA" id="ARBA00022603"/>
    </source>
</evidence>
<evidence type="ECO:0000256" key="2">
    <source>
        <dbReference type="ARBA" id="ARBA00011975"/>
    </source>
</evidence>
<evidence type="ECO:0000313" key="12">
    <source>
        <dbReference type="Proteomes" id="UP001140453"/>
    </source>
</evidence>
<accession>A0A9W8YLI5</accession>
<dbReference type="GO" id="GO:0003677">
    <property type="term" value="F:DNA binding"/>
    <property type="evidence" value="ECO:0007669"/>
    <property type="project" value="UniProtKB-KW"/>
</dbReference>
<keyword evidence="12" id="KW-1185">Reference proteome</keyword>
<keyword evidence="6" id="KW-0238">DNA-binding</keyword>
<comment type="subcellular location">
    <subcellularLocation>
        <location evidence="1">Nucleus</location>
    </subcellularLocation>
</comment>
<feature type="region of interest" description="Disordered" evidence="9">
    <location>
        <begin position="1"/>
        <end position="34"/>
    </location>
</feature>
<keyword evidence="4 8" id="KW-0808">Transferase</keyword>
<feature type="region of interest" description="Disordered" evidence="9">
    <location>
        <begin position="1148"/>
        <end position="1181"/>
    </location>
</feature>
<evidence type="ECO:0000259" key="10">
    <source>
        <dbReference type="PROSITE" id="PS51038"/>
    </source>
</evidence>
<dbReference type="InterPro" id="IPR043151">
    <property type="entry name" value="BAH_sf"/>
</dbReference>
<dbReference type="PROSITE" id="PS00094">
    <property type="entry name" value="C5_MTASE_1"/>
    <property type="match status" value="1"/>
</dbReference>
<dbReference type="Pfam" id="PF00145">
    <property type="entry name" value="DNA_methylase"/>
    <property type="match status" value="1"/>
</dbReference>
<dbReference type="SUPFAM" id="SSF53335">
    <property type="entry name" value="S-adenosyl-L-methionine-dependent methyltransferases"/>
    <property type="match status" value="1"/>
</dbReference>
<dbReference type="InterPro" id="IPR050390">
    <property type="entry name" value="C5-Methyltransferase"/>
</dbReference>
<dbReference type="InterPro" id="IPR018117">
    <property type="entry name" value="C5_DNA_meth_AS"/>
</dbReference>
<evidence type="ECO:0000256" key="1">
    <source>
        <dbReference type="ARBA" id="ARBA00004123"/>
    </source>
</evidence>
<keyword evidence="7" id="KW-0539">Nucleus</keyword>
<dbReference type="Gene3D" id="3.40.50.150">
    <property type="entry name" value="Vaccinia Virus protein VP39"/>
    <property type="match status" value="1"/>
</dbReference>
<comment type="caution">
    <text evidence="11">The sequence shown here is derived from an EMBL/GenBank/DDBJ whole genome shotgun (WGS) entry which is preliminary data.</text>
</comment>
<dbReference type="GO" id="GO:0032259">
    <property type="term" value="P:methylation"/>
    <property type="evidence" value="ECO:0007669"/>
    <property type="project" value="UniProtKB-KW"/>
</dbReference>
<dbReference type="Proteomes" id="UP001140453">
    <property type="component" value="Unassembled WGS sequence"/>
</dbReference>
<evidence type="ECO:0000256" key="6">
    <source>
        <dbReference type="ARBA" id="ARBA00023125"/>
    </source>
</evidence>
<feature type="compositionally biased region" description="Acidic residues" evidence="9">
    <location>
        <begin position="17"/>
        <end position="29"/>
    </location>
</feature>
<feature type="compositionally biased region" description="Low complexity" evidence="9">
    <location>
        <begin position="1"/>
        <end position="16"/>
    </location>
</feature>
<dbReference type="OrthoDB" id="5376140at2759"/>
<feature type="active site" evidence="8">
    <location>
        <position position="743"/>
    </location>
</feature>
<reference evidence="11" key="1">
    <citation type="submission" date="2022-10" db="EMBL/GenBank/DDBJ databases">
        <title>Tapping the CABI collections for fungal endophytes: first genome assemblies for Collariella, Neodidymelliopsis, Ascochyta clinopodiicola, Didymella pomorum, Didymosphaeria variabile, Neocosmospora piperis and Neocucurbitaria cava.</title>
        <authorList>
            <person name="Hill R."/>
        </authorList>
    </citation>
    <scope>NUCLEOTIDE SEQUENCE</scope>
    <source>
        <strain evidence="11">IMI 355082</strain>
    </source>
</reference>
<keyword evidence="5 8" id="KW-0949">S-adenosyl-L-methionine</keyword>
<dbReference type="Gene3D" id="3.90.120.10">
    <property type="entry name" value="DNA Methylase, subunit A, domain 2"/>
    <property type="match status" value="1"/>
</dbReference>
<dbReference type="PROSITE" id="PS51679">
    <property type="entry name" value="SAM_MT_C5"/>
    <property type="match status" value="1"/>
</dbReference>
<evidence type="ECO:0000256" key="8">
    <source>
        <dbReference type="PROSITE-ProRule" id="PRU01016"/>
    </source>
</evidence>
<dbReference type="GO" id="GO:0003682">
    <property type="term" value="F:chromatin binding"/>
    <property type="evidence" value="ECO:0007669"/>
    <property type="project" value="InterPro"/>
</dbReference>
<evidence type="ECO:0000256" key="7">
    <source>
        <dbReference type="ARBA" id="ARBA00023242"/>
    </source>
</evidence>
<feature type="compositionally biased region" description="Polar residues" evidence="9">
    <location>
        <begin position="1155"/>
        <end position="1173"/>
    </location>
</feature>
<dbReference type="Gene3D" id="2.30.30.490">
    <property type="match status" value="1"/>
</dbReference>
<organism evidence="11 12">
    <name type="scientific">Gnomoniopsis smithogilvyi</name>
    <dbReference type="NCBI Taxonomy" id="1191159"/>
    <lineage>
        <taxon>Eukaryota</taxon>
        <taxon>Fungi</taxon>
        <taxon>Dikarya</taxon>
        <taxon>Ascomycota</taxon>
        <taxon>Pezizomycotina</taxon>
        <taxon>Sordariomycetes</taxon>
        <taxon>Sordariomycetidae</taxon>
        <taxon>Diaporthales</taxon>
        <taxon>Gnomoniaceae</taxon>
        <taxon>Gnomoniopsis</taxon>
    </lineage>
</organism>
<dbReference type="InterPro" id="IPR001525">
    <property type="entry name" value="C5_MeTfrase"/>
</dbReference>
<dbReference type="EMBL" id="JAPEVB010000005">
    <property type="protein sequence ID" value="KAJ4387740.1"/>
    <property type="molecule type" value="Genomic_DNA"/>
</dbReference>